<dbReference type="PRINTS" id="PR01703">
    <property type="entry name" value="MNSODISMTASE"/>
</dbReference>
<comment type="catalytic activity">
    <reaction evidence="7">
        <text>2 superoxide + 2 H(+) = H2O2 + O2</text>
        <dbReference type="Rhea" id="RHEA:20696"/>
        <dbReference type="ChEBI" id="CHEBI:15378"/>
        <dbReference type="ChEBI" id="CHEBI:15379"/>
        <dbReference type="ChEBI" id="CHEBI:16240"/>
        <dbReference type="ChEBI" id="CHEBI:18421"/>
        <dbReference type="EC" id="1.15.1.1"/>
    </reaction>
</comment>
<dbReference type="InterPro" id="IPR001189">
    <property type="entry name" value="Mn/Fe_SOD"/>
</dbReference>
<dbReference type="PANTHER" id="PTHR11404">
    <property type="entry name" value="SUPEROXIDE DISMUTASE 2"/>
    <property type="match status" value="1"/>
</dbReference>
<keyword evidence="6" id="KW-0560">Oxidoreductase</keyword>
<feature type="non-terminal residue" evidence="9">
    <location>
        <position position="1"/>
    </location>
</feature>
<keyword evidence="5" id="KW-0479">Metal-binding</keyword>
<gene>
    <name evidence="9" type="ORF">FGIG_05938</name>
</gene>
<dbReference type="STRING" id="46835.A0A504YQ65"/>
<dbReference type="AlphaFoldDB" id="A0A504YQ65"/>
<dbReference type="SUPFAM" id="SSF54719">
    <property type="entry name" value="Fe,Mn superoxide dismutase (SOD), C-terminal domain"/>
    <property type="match status" value="1"/>
</dbReference>
<comment type="caution">
    <text evidence="9">The sequence shown here is derived from an EMBL/GenBank/DDBJ whole genome shotgun (WGS) entry which is preliminary data.</text>
</comment>
<comment type="similarity">
    <text evidence="2">Belongs to the iron/manganese superoxide dismutase family.</text>
</comment>
<comment type="cofactor">
    <cofactor evidence="1">
        <name>Mn(2+)</name>
        <dbReference type="ChEBI" id="CHEBI:29035"/>
    </cofactor>
</comment>
<dbReference type="Gene3D" id="1.10.287.990">
    <property type="entry name" value="Fe,Mn superoxide dismutase (SOD) domain"/>
    <property type="match status" value="1"/>
</dbReference>
<comment type="subunit">
    <text evidence="3">Homotetramer.</text>
</comment>
<dbReference type="Proteomes" id="UP000316759">
    <property type="component" value="Unassembled WGS sequence"/>
</dbReference>
<dbReference type="PROSITE" id="PS00088">
    <property type="entry name" value="SOD_MN"/>
    <property type="match status" value="1"/>
</dbReference>
<dbReference type="InterPro" id="IPR036324">
    <property type="entry name" value="Mn/Fe_SOD_N_sf"/>
</dbReference>
<dbReference type="InterPro" id="IPR050265">
    <property type="entry name" value="Fe/Mn_Superoxide_Dismutase"/>
</dbReference>
<dbReference type="InterPro" id="IPR019833">
    <property type="entry name" value="Mn/Fe_SOD_BS"/>
</dbReference>
<dbReference type="EC" id="1.15.1.1" evidence="4"/>
<evidence type="ECO:0000313" key="10">
    <source>
        <dbReference type="Proteomes" id="UP000316759"/>
    </source>
</evidence>
<evidence type="ECO:0000256" key="2">
    <source>
        <dbReference type="ARBA" id="ARBA00008714"/>
    </source>
</evidence>
<dbReference type="GO" id="GO:0005739">
    <property type="term" value="C:mitochondrion"/>
    <property type="evidence" value="ECO:0007669"/>
    <property type="project" value="TreeGrafter"/>
</dbReference>
<dbReference type="Pfam" id="PF02777">
    <property type="entry name" value="Sod_Fe_C"/>
    <property type="match status" value="1"/>
</dbReference>
<dbReference type="InterPro" id="IPR019832">
    <property type="entry name" value="Mn/Fe_SOD_C"/>
</dbReference>
<organism evidence="9 10">
    <name type="scientific">Fasciola gigantica</name>
    <name type="common">Giant liver fluke</name>
    <dbReference type="NCBI Taxonomy" id="46835"/>
    <lineage>
        <taxon>Eukaryota</taxon>
        <taxon>Metazoa</taxon>
        <taxon>Spiralia</taxon>
        <taxon>Lophotrochozoa</taxon>
        <taxon>Platyhelminthes</taxon>
        <taxon>Trematoda</taxon>
        <taxon>Digenea</taxon>
        <taxon>Plagiorchiida</taxon>
        <taxon>Echinostomata</taxon>
        <taxon>Echinostomatoidea</taxon>
        <taxon>Fasciolidae</taxon>
        <taxon>Fasciola</taxon>
    </lineage>
</organism>
<dbReference type="GO" id="GO:0004784">
    <property type="term" value="F:superoxide dismutase activity"/>
    <property type="evidence" value="ECO:0007669"/>
    <property type="project" value="UniProtKB-EC"/>
</dbReference>
<dbReference type="SUPFAM" id="SSF46609">
    <property type="entry name" value="Fe,Mn superoxide dismutase (SOD), N-terminal domain"/>
    <property type="match status" value="1"/>
</dbReference>
<sequence length="140" mass="15515">FLQPALRFNGGGHINHSIFWKNLSPNGGGTPSGSLANAINDEFGSFEEFKAKFSAATVAVQGSGWGWLAFNPNTKRLQIITCPNQDPLEGTTGLKPLLGIDVWEHAYYLQYKNARPDYVRAIWNVINWDDVAQRYAACRG</sequence>
<evidence type="ECO:0000313" key="9">
    <source>
        <dbReference type="EMBL" id="TPP59980.1"/>
    </source>
</evidence>
<dbReference type="EMBL" id="SUNJ01009992">
    <property type="protein sequence ID" value="TPP59980.1"/>
    <property type="molecule type" value="Genomic_DNA"/>
</dbReference>
<evidence type="ECO:0000256" key="7">
    <source>
        <dbReference type="ARBA" id="ARBA00049204"/>
    </source>
</evidence>
<evidence type="ECO:0000256" key="1">
    <source>
        <dbReference type="ARBA" id="ARBA00001936"/>
    </source>
</evidence>
<accession>A0A504YQ65</accession>
<feature type="domain" description="Manganese/iron superoxide dismutase C-terminal" evidence="8">
    <location>
        <begin position="31"/>
        <end position="134"/>
    </location>
</feature>
<evidence type="ECO:0000256" key="4">
    <source>
        <dbReference type="ARBA" id="ARBA00012682"/>
    </source>
</evidence>
<reference evidence="9 10" key="1">
    <citation type="submission" date="2019-04" db="EMBL/GenBank/DDBJ databases">
        <title>Annotation for the trematode Fasciola gigantica.</title>
        <authorList>
            <person name="Choi Y.-J."/>
        </authorList>
    </citation>
    <scope>NUCLEOTIDE SEQUENCE [LARGE SCALE GENOMIC DNA]</scope>
    <source>
        <strain evidence="9">Uganda_cow_1</strain>
    </source>
</reference>
<dbReference type="PANTHER" id="PTHR11404:SF6">
    <property type="entry name" value="SUPEROXIDE DISMUTASE [MN], MITOCHONDRIAL"/>
    <property type="match status" value="1"/>
</dbReference>
<dbReference type="InterPro" id="IPR036314">
    <property type="entry name" value="SOD_C_sf"/>
</dbReference>
<name>A0A504YQ65_FASGI</name>
<evidence type="ECO:0000256" key="5">
    <source>
        <dbReference type="ARBA" id="ARBA00022723"/>
    </source>
</evidence>
<dbReference type="GO" id="GO:0030145">
    <property type="term" value="F:manganese ion binding"/>
    <property type="evidence" value="ECO:0007669"/>
    <property type="project" value="TreeGrafter"/>
</dbReference>
<protein>
    <recommendedName>
        <fullName evidence="4">superoxide dismutase</fullName>
        <ecNumber evidence="4">1.15.1.1</ecNumber>
    </recommendedName>
</protein>
<evidence type="ECO:0000256" key="6">
    <source>
        <dbReference type="ARBA" id="ARBA00023002"/>
    </source>
</evidence>
<evidence type="ECO:0000256" key="3">
    <source>
        <dbReference type="ARBA" id="ARBA00011881"/>
    </source>
</evidence>
<proteinExistence type="inferred from homology"/>
<dbReference type="OrthoDB" id="239262at2759"/>
<dbReference type="FunFam" id="3.55.40.20:FF:000003">
    <property type="entry name" value="Superoxide dismutase [Mn], mitochondrial"/>
    <property type="match status" value="1"/>
</dbReference>
<dbReference type="Gene3D" id="3.55.40.20">
    <property type="entry name" value="Iron/manganese superoxide dismutase, C-terminal domain"/>
    <property type="match status" value="1"/>
</dbReference>
<keyword evidence="10" id="KW-1185">Reference proteome</keyword>
<evidence type="ECO:0000259" key="8">
    <source>
        <dbReference type="Pfam" id="PF02777"/>
    </source>
</evidence>